<dbReference type="Proteomes" id="UP000663824">
    <property type="component" value="Unassembled WGS sequence"/>
</dbReference>
<evidence type="ECO:0000313" key="4">
    <source>
        <dbReference type="Proteomes" id="UP000663824"/>
    </source>
</evidence>
<reference evidence="2" key="1">
    <citation type="submission" date="2021-02" db="EMBL/GenBank/DDBJ databases">
        <authorList>
            <person name="Nowell W R."/>
        </authorList>
    </citation>
    <scope>NUCLEOTIDE SEQUENCE</scope>
</reference>
<gene>
    <name evidence="2" type="ORF">MBJ925_LOCUS14219</name>
    <name evidence="3" type="ORF">SMN809_LOCUS66356</name>
</gene>
<proteinExistence type="predicted"/>
<feature type="domain" description="SGNH" evidence="1">
    <location>
        <begin position="54"/>
        <end position="261"/>
    </location>
</feature>
<dbReference type="AlphaFoldDB" id="A0A816Q7S2"/>
<dbReference type="Proteomes" id="UP000676336">
    <property type="component" value="Unassembled WGS sequence"/>
</dbReference>
<accession>A0A816Q7S2</accession>
<name>A0A816Q7S2_9BILA</name>
<evidence type="ECO:0000313" key="2">
    <source>
        <dbReference type="EMBL" id="CAF2057196.1"/>
    </source>
</evidence>
<organism evidence="2 4">
    <name type="scientific">Rotaria magnacalcarata</name>
    <dbReference type="NCBI Taxonomy" id="392030"/>
    <lineage>
        <taxon>Eukaryota</taxon>
        <taxon>Metazoa</taxon>
        <taxon>Spiralia</taxon>
        <taxon>Gnathifera</taxon>
        <taxon>Rotifera</taxon>
        <taxon>Eurotatoria</taxon>
        <taxon>Bdelloidea</taxon>
        <taxon>Philodinida</taxon>
        <taxon>Philodinidae</taxon>
        <taxon>Rotaria</taxon>
    </lineage>
</organism>
<dbReference type="EMBL" id="CAJNRE010006609">
    <property type="protein sequence ID" value="CAF2057196.1"/>
    <property type="molecule type" value="Genomic_DNA"/>
</dbReference>
<evidence type="ECO:0000313" key="3">
    <source>
        <dbReference type="EMBL" id="CAF5172839.1"/>
    </source>
</evidence>
<evidence type="ECO:0000259" key="1">
    <source>
        <dbReference type="Pfam" id="PF19040"/>
    </source>
</evidence>
<sequence length="270" mass="31195">MLAIFLIRTADNRSMIMNNAGDSYLPDLGKYGNWKYVVRAFDDRANSKNTFSNATIKSKRRIVLIGDSFAQDFYNMIIEGKHLLKYEICVFYVSARCQIYIGPEDRLSLIEARHRPTCTNTYDIKYALPLVRQANIIILAGYWQEWSAQRLPSTLKLLNLTEQQQMFVIGPKNFGKVNPALYVNKSIEYRLKQYQNSPTEVVKINQLLEKTIDKSIFVNIQKMVCKGRNETCSLFTRDGKLISHDGLHLTKYGARHIGNIIFKNKPLNRL</sequence>
<comment type="caution">
    <text evidence="2">The sequence shown here is derived from an EMBL/GenBank/DDBJ whole genome shotgun (WGS) entry which is preliminary data.</text>
</comment>
<dbReference type="Pfam" id="PF19040">
    <property type="entry name" value="SGNH"/>
    <property type="match status" value="1"/>
</dbReference>
<protein>
    <recommendedName>
        <fullName evidence="1">SGNH domain-containing protein</fullName>
    </recommendedName>
</protein>
<dbReference type="EMBL" id="CAJOBI010313177">
    <property type="protein sequence ID" value="CAF5172839.1"/>
    <property type="molecule type" value="Genomic_DNA"/>
</dbReference>
<dbReference type="InterPro" id="IPR043968">
    <property type="entry name" value="SGNH"/>
</dbReference>